<gene>
    <name evidence="2" type="ORF">Y882_12495</name>
</gene>
<dbReference type="RefSeq" id="WP_046972202.1">
    <property type="nucleotide sequence ID" value="NZ_JPLA01000030.1"/>
</dbReference>
<evidence type="ECO:0008006" key="4">
    <source>
        <dbReference type="Google" id="ProtNLM"/>
    </source>
</evidence>
<evidence type="ECO:0000313" key="3">
    <source>
        <dbReference type="Proteomes" id="UP000035481"/>
    </source>
</evidence>
<dbReference type="AlphaFoldDB" id="A0A0G9H6B6"/>
<dbReference type="STRING" id="1440762.Y882_12495"/>
<evidence type="ECO:0000313" key="2">
    <source>
        <dbReference type="EMBL" id="KLD63222.1"/>
    </source>
</evidence>
<proteinExistence type="predicted"/>
<sequence>MNQTRSTWREPMVWMLVGLPLASVAIGFALLFAAVRPGREDMDTITQATRVGKLLVSAQDEPSTEVATKGLVLRLKGDMIEAVPVDGDFPRGGKLRLTLRASDSQAAERSVELSPSELGWRGVGSLDGGHDWMVELSPDNAAWSLRGHWTAQARAIRLSP</sequence>
<accession>A0A0G9H6B6</accession>
<keyword evidence="1" id="KW-0812">Transmembrane</keyword>
<protein>
    <recommendedName>
        <fullName evidence="4">Nitrogen fixation protein FixH</fullName>
    </recommendedName>
</protein>
<dbReference type="Proteomes" id="UP000035481">
    <property type="component" value="Unassembled WGS sequence"/>
</dbReference>
<organism evidence="2 3">
    <name type="scientific">Dyella japonica DSM 16301</name>
    <dbReference type="NCBI Taxonomy" id="1440762"/>
    <lineage>
        <taxon>Bacteria</taxon>
        <taxon>Pseudomonadati</taxon>
        <taxon>Pseudomonadota</taxon>
        <taxon>Gammaproteobacteria</taxon>
        <taxon>Lysobacterales</taxon>
        <taxon>Rhodanobacteraceae</taxon>
        <taxon>Dyella</taxon>
    </lineage>
</organism>
<dbReference type="OrthoDB" id="5948217at2"/>
<reference evidence="2 3" key="1">
    <citation type="journal article" date="2015" name="Antonie Van Leeuwenhoek">
        <title>A phylogenomic and molecular marker based taxonomic framework for the order Xanthomonadales: proposal to transfer the families Algiphilaceae and Solimonadaceae to the order Nevskiales ord. nov. and to create a new family within the order Xanthomonadales, the family Rhodanobacteraceae fam. nov., containing the genus Rhodanobacter and its closest relatives.</title>
        <authorList>
            <person name="Naushad S."/>
            <person name="Adeolu M."/>
            <person name="Wong S."/>
            <person name="Sohail M."/>
            <person name="Schellhorn H.E."/>
            <person name="Gupta R.S."/>
        </authorList>
    </citation>
    <scope>NUCLEOTIDE SEQUENCE [LARGE SCALE GENOMIC DNA]</scope>
    <source>
        <strain evidence="2 3">DSM 16301</strain>
    </source>
</reference>
<dbReference type="PATRIC" id="fig|1440762.4.peg.2139"/>
<dbReference type="EMBL" id="JPLA01000030">
    <property type="protein sequence ID" value="KLD63222.1"/>
    <property type="molecule type" value="Genomic_DNA"/>
</dbReference>
<evidence type="ECO:0000256" key="1">
    <source>
        <dbReference type="SAM" id="Phobius"/>
    </source>
</evidence>
<name>A0A0G9H6B6_9GAMM</name>
<keyword evidence="1" id="KW-0472">Membrane</keyword>
<feature type="transmembrane region" description="Helical" evidence="1">
    <location>
        <begin position="12"/>
        <end position="35"/>
    </location>
</feature>
<comment type="caution">
    <text evidence="2">The sequence shown here is derived from an EMBL/GenBank/DDBJ whole genome shotgun (WGS) entry which is preliminary data.</text>
</comment>
<keyword evidence="1" id="KW-1133">Transmembrane helix</keyword>